<name>A0AAW1TUV5_9CUCU</name>
<dbReference type="Proteomes" id="UP001431783">
    <property type="component" value="Unassembled WGS sequence"/>
</dbReference>
<dbReference type="InterPro" id="IPR035810">
    <property type="entry name" value="PEBP_euk"/>
</dbReference>
<dbReference type="AlphaFoldDB" id="A0AAW1TUV5"/>
<dbReference type="CDD" id="cd00866">
    <property type="entry name" value="PEBP_euk"/>
    <property type="match status" value="1"/>
</dbReference>
<organism evidence="1 2">
    <name type="scientific">Henosepilachna vigintioctopunctata</name>
    <dbReference type="NCBI Taxonomy" id="420089"/>
    <lineage>
        <taxon>Eukaryota</taxon>
        <taxon>Metazoa</taxon>
        <taxon>Ecdysozoa</taxon>
        <taxon>Arthropoda</taxon>
        <taxon>Hexapoda</taxon>
        <taxon>Insecta</taxon>
        <taxon>Pterygota</taxon>
        <taxon>Neoptera</taxon>
        <taxon>Endopterygota</taxon>
        <taxon>Coleoptera</taxon>
        <taxon>Polyphaga</taxon>
        <taxon>Cucujiformia</taxon>
        <taxon>Coccinelloidea</taxon>
        <taxon>Coccinellidae</taxon>
        <taxon>Epilachninae</taxon>
        <taxon>Epilachnini</taxon>
        <taxon>Henosepilachna</taxon>
    </lineage>
</organism>
<sequence length="210" mass="24050">MNFTMKSIHQKIIPKCMYFIERSSHCSSMAQKLKCCGLIPEVIDQPPCERLRVNYQRVEVDLGNELLPIDCKDEPTVKWCTIPEKLYTLVMLDPDFPCRVTPSCRSWLHWLVGNIPGDDIEKGKTIAGYVGPAPPKKTGHHRFAFFVYQQCCEMKFSEKLISSCTAKGRPNFDLSCFAQKYNLGVPKAGNFFKAEFDCYVETLHRQIGLK</sequence>
<dbReference type="Pfam" id="PF01161">
    <property type="entry name" value="PBP"/>
    <property type="match status" value="1"/>
</dbReference>
<dbReference type="PANTHER" id="PTHR11362">
    <property type="entry name" value="PHOSPHATIDYLETHANOLAMINE-BINDING PROTEIN"/>
    <property type="match status" value="1"/>
</dbReference>
<protein>
    <submittedName>
        <fullName evidence="1">Uncharacterized protein</fullName>
    </submittedName>
</protein>
<keyword evidence="2" id="KW-1185">Reference proteome</keyword>
<comment type="caution">
    <text evidence="1">The sequence shown here is derived from an EMBL/GenBank/DDBJ whole genome shotgun (WGS) entry which is preliminary data.</text>
</comment>
<proteinExistence type="predicted"/>
<dbReference type="SUPFAM" id="SSF49777">
    <property type="entry name" value="PEBP-like"/>
    <property type="match status" value="1"/>
</dbReference>
<accession>A0AAW1TUV5</accession>
<dbReference type="EMBL" id="JARQZJ010000009">
    <property type="protein sequence ID" value="KAK9872154.1"/>
    <property type="molecule type" value="Genomic_DNA"/>
</dbReference>
<reference evidence="1 2" key="1">
    <citation type="submission" date="2023-03" db="EMBL/GenBank/DDBJ databases">
        <title>Genome insight into feeding habits of ladybird beetles.</title>
        <authorList>
            <person name="Li H.-S."/>
            <person name="Huang Y.-H."/>
            <person name="Pang H."/>
        </authorList>
    </citation>
    <scope>NUCLEOTIDE SEQUENCE [LARGE SCALE GENOMIC DNA]</scope>
    <source>
        <strain evidence="1">SYSU_2023b</strain>
        <tissue evidence="1">Whole body</tissue>
    </source>
</reference>
<gene>
    <name evidence="1" type="ORF">WA026_016208</name>
</gene>
<evidence type="ECO:0000313" key="1">
    <source>
        <dbReference type="EMBL" id="KAK9872154.1"/>
    </source>
</evidence>
<dbReference type="InterPro" id="IPR008914">
    <property type="entry name" value="PEBP"/>
</dbReference>
<dbReference type="PANTHER" id="PTHR11362:SF82">
    <property type="entry name" value="PHOSPHATIDYLETHANOLAMINE-BINDING PROTEIN 4"/>
    <property type="match status" value="1"/>
</dbReference>
<dbReference type="InterPro" id="IPR036610">
    <property type="entry name" value="PEBP-like_sf"/>
</dbReference>
<dbReference type="Gene3D" id="3.90.280.10">
    <property type="entry name" value="PEBP-like"/>
    <property type="match status" value="1"/>
</dbReference>
<evidence type="ECO:0000313" key="2">
    <source>
        <dbReference type="Proteomes" id="UP001431783"/>
    </source>
</evidence>